<feature type="region of interest" description="Disordered" evidence="1">
    <location>
        <begin position="380"/>
        <end position="404"/>
    </location>
</feature>
<evidence type="ECO:0008006" key="6">
    <source>
        <dbReference type="Google" id="ProtNLM"/>
    </source>
</evidence>
<reference evidence="5" key="1">
    <citation type="submission" date="2012-12" db="EMBL/GenBank/DDBJ databases">
        <authorList>
            <person name="Hellsten U."/>
            <person name="Grimwood J."/>
            <person name="Chapman J.A."/>
            <person name="Shapiro H."/>
            <person name="Aerts A."/>
            <person name="Otillar R.P."/>
            <person name="Terry A.Y."/>
            <person name="Boore J.L."/>
            <person name="Simakov O."/>
            <person name="Marletaz F."/>
            <person name="Cho S.-J."/>
            <person name="Edsinger-Gonzales E."/>
            <person name="Havlak P."/>
            <person name="Kuo D.-H."/>
            <person name="Larsson T."/>
            <person name="Lv J."/>
            <person name="Arendt D."/>
            <person name="Savage R."/>
            <person name="Osoegawa K."/>
            <person name="de Jong P."/>
            <person name="Lindberg D.R."/>
            <person name="Seaver E.C."/>
            <person name="Weisblat D.A."/>
            <person name="Putnam N.H."/>
            <person name="Grigoriev I.V."/>
            <person name="Rokhsar D.S."/>
        </authorList>
    </citation>
    <scope>NUCLEOTIDE SEQUENCE</scope>
</reference>
<name>T1FWH2_HELRO</name>
<gene>
    <name evidence="4" type="primary">20213167</name>
    <name evidence="3" type="ORF">HELRODRAFT_194842</name>
</gene>
<protein>
    <recommendedName>
        <fullName evidence="6">Ig-like domain-containing protein</fullName>
    </recommendedName>
</protein>
<dbReference type="EMBL" id="KB095826">
    <property type="protein sequence ID" value="ESO11335.1"/>
    <property type="molecule type" value="Genomic_DNA"/>
</dbReference>
<organism evidence="4 5">
    <name type="scientific">Helobdella robusta</name>
    <name type="common">Californian leech</name>
    <dbReference type="NCBI Taxonomy" id="6412"/>
    <lineage>
        <taxon>Eukaryota</taxon>
        <taxon>Metazoa</taxon>
        <taxon>Spiralia</taxon>
        <taxon>Lophotrochozoa</taxon>
        <taxon>Annelida</taxon>
        <taxon>Clitellata</taxon>
        <taxon>Hirudinea</taxon>
        <taxon>Rhynchobdellida</taxon>
        <taxon>Glossiphoniidae</taxon>
        <taxon>Helobdella</taxon>
    </lineage>
</organism>
<keyword evidence="2" id="KW-0732">Signal</keyword>
<dbReference type="InterPro" id="IPR013783">
    <property type="entry name" value="Ig-like_fold"/>
</dbReference>
<sequence>MQKSSSETTSSRMTTTLSLLVVFVVVSAVMGSTIADQSKNTEKIAILEGSNYELICNYSHRRPSILFWSETVTAQSQGKSQIGSVNFKDNSVLPYPDYTFKNVKINRATFSLMITNISQTQGGEYYCSDTDIDNVISKFDINVCGGIIFEVPNELEEKKDYKIKCKVSCTGLTTLKMYIVLGGEQVLLQQSTLSNEDVYDYFGGEINYQASGEDDGKEIQCISSLPIVNYDKKLATRKLSVKYAPNKLSIQPEVTDLRETDEKILCTSNGNPKQSVSLVVHGHQATSQTPLGTASVNVADLPFNETVTASCEVKPAGGLPSIKTSKTFRTRPAPAKQKALESSGNCNILIQSILNHTSNNPQPYIQRSLTMHPTLLNHASNNPQPYIQQYSSASNNTNLDYTVH</sequence>
<feature type="signal peptide" evidence="2">
    <location>
        <begin position="1"/>
        <end position="31"/>
    </location>
</feature>
<dbReference type="HOGENOM" id="CLU_682020_0_0_1"/>
<dbReference type="RefSeq" id="XP_009010557.1">
    <property type="nucleotide sequence ID" value="XM_009012309.1"/>
</dbReference>
<evidence type="ECO:0000313" key="5">
    <source>
        <dbReference type="Proteomes" id="UP000015101"/>
    </source>
</evidence>
<evidence type="ECO:0000313" key="4">
    <source>
        <dbReference type="EnsemblMetazoa" id="HelroP194842"/>
    </source>
</evidence>
<dbReference type="SUPFAM" id="SSF48726">
    <property type="entry name" value="Immunoglobulin"/>
    <property type="match status" value="1"/>
</dbReference>
<dbReference type="CTD" id="20213167"/>
<dbReference type="OrthoDB" id="6345017at2759"/>
<dbReference type="Gene3D" id="2.60.40.10">
    <property type="entry name" value="Immunoglobulins"/>
    <property type="match status" value="2"/>
</dbReference>
<evidence type="ECO:0000313" key="3">
    <source>
        <dbReference type="EMBL" id="ESO11335.1"/>
    </source>
</evidence>
<evidence type="ECO:0000256" key="1">
    <source>
        <dbReference type="SAM" id="MobiDB-lite"/>
    </source>
</evidence>
<dbReference type="GeneID" id="20213167"/>
<reference evidence="4" key="3">
    <citation type="submission" date="2015-06" db="UniProtKB">
        <authorList>
            <consortium name="EnsemblMetazoa"/>
        </authorList>
    </citation>
    <scope>IDENTIFICATION</scope>
</reference>
<keyword evidence="5" id="KW-1185">Reference proteome</keyword>
<dbReference type="InterPro" id="IPR036179">
    <property type="entry name" value="Ig-like_dom_sf"/>
</dbReference>
<dbReference type="AlphaFoldDB" id="T1FWH2"/>
<dbReference type="EnsemblMetazoa" id="HelroT194842">
    <property type="protein sequence ID" value="HelroP194842"/>
    <property type="gene ID" value="HelroG194842"/>
</dbReference>
<feature type="chain" id="PRO_5010981072" description="Ig-like domain-containing protein" evidence="2">
    <location>
        <begin position="32"/>
        <end position="404"/>
    </location>
</feature>
<dbReference type="EMBL" id="AMQM01008675">
    <property type="status" value="NOT_ANNOTATED_CDS"/>
    <property type="molecule type" value="Genomic_DNA"/>
</dbReference>
<evidence type="ECO:0000256" key="2">
    <source>
        <dbReference type="SAM" id="SignalP"/>
    </source>
</evidence>
<accession>T1FWH2</accession>
<dbReference type="KEGG" id="hro:HELRODRAFT_194842"/>
<proteinExistence type="predicted"/>
<dbReference type="Proteomes" id="UP000015101">
    <property type="component" value="Unassembled WGS sequence"/>
</dbReference>
<dbReference type="InParanoid" id="T1FWH2"/>
<reference evidence="3 5" key="2">
    <citation type="journal article" date="2013" name="Nature">
        <title>Insights into bilaterian evolution from three spiralian genomes.</title>
        <authorList>
            <person name="Simakov O."/>
            <person name="Marletaz F."/>
            <person name="Cho S.J."/>
            <person name="Edsinger-Gonzales E."/>
            <person name="Havlak P."/>
            <person name="Hellsten U."/>
            <person name="Kuo D.H."/>
            <person name="Larsson T."/>
            <person name="Lv J."/>
            <person name="Arendt D."/>
            <person name="Savage R."/>
            <person name="Osoegawa K."/>
            <person name="de Jong P."/>
            <person name="Grimwood J."/>
            <person name="Chapman J.A."/>
            <person name="Shapiro H."/>
            <person name="Aerts A."/>
            <person name="Otillar R.P."/>
            <person name="Terry A.Y."/>
            <person name="Boore J.L."/>
            <person name="Grigoriev I.V."/>
            <person name="Lindberg D.R."/>
            <person name="Seaver E.C."/>
            <person name="Weisblat D.A."/>
            <person name="Putnam N.H."/>
            <person name="Rokhsar D.S."/>
        </authorList>
    </citation>
    <scope>NUCLEOTIDE SEQUENCE</scope>
</reference>